<sequence>MQIERVDSVTEYLSLVEEKNVAHFDEMQKHNVKQEGHLLYRGQGQDFPLLPKIARDIDGQDPLLKESYLLSEFKIRGRLHRELSQLDVWGVLTLAQHYGLATRLLDWTTNPLVAMWFACSDRASNDNPHVYILLPHWDIDYLNRDKMSETSQHNGTSILRTRLEDTRVIAQDGWFTVHSPSRKYGRFIPLGELEHHAEGMIKISVNPANKDKILKDLDTLGVSYQTIFPDLEGVCKYINWQSEVKNGK</sequence>
<accession>A0ABT2YUL4</accession>
<dbReference type="RefSeq" id="WP_263530966.1">
    <property type="nucleotide sequence ID" value="NZ_JAOVZB010000005.1"/>
</dbReference>
<protein>
    <submittedName>
        <fullName evidence="2">FRG domain-containing protein</fullName>
    </submittedName>
</protein>
<dbReference type="SMART" id="SM00901">
    <property type="entry name" value="FRG"/>
    <property type="match status" value="1"/>
</dbReference>
<dbReference type="InterPro" id="IPR014966">
    <property type="entry name" value="FRG-dom"/>
</dbReference>
<comment type="caution">
    <text evidence="2">The sequence shown here is derived from an EMBL/GenBank/DDBJ whole genome shotgun (WGS) entry which is preliminary data.</text>
</comment>
<dbReference type="EMBL" id="JAOVZB010000005">
    <property type="protein sequence ID" value="MCV2403588.1"/>
    <property type="molecule type" value="Genomic_DNA"/>
</dbReference>
<reference evidence="2 3" key="1">
    <citation type="submission" date="2022-10" db="EMBL/GenBank/DDBJ databases">
        <title>Marinomonas transparenta sp. nov. and Marinomonas sargassi sp. nov., isolated from marine alga (Sargassum natans (L.) Gaillon).</title>
        <authorList>
            <person name="Wang Y."/>
        </authorList>
    </citation>
    <scope>NUCLEOTIDE SEQUENCE [LARGE SCALE GENOMIC DNA]</scope>
    <source>
        <strain evidence="2 3">C2222</strain>
    </source>
</reference>
<dbReference type="Proteomes" id="UP001209713">
    <property type="component" value="Unassembled WGS sequence"/>
</dbReference>
<evidence type="ECO:0000313" key="2">
    <source>
        <dbReference type="EMBL" id="MCV2403588.1"/>
    </source>
</evidence>
<evidence type="ECO:0000313" key="3">
    <source>
        <dbReference type="Proteomes" id="UP001209713"/>
    </source>
</evidence>
<gene>
    <name evidence="2" type="ORF">OFY17_11965</name>
</gene>
<proteinExistence type="predicted"/>
<keyword evidence="3" id="KW-1185">Reference proteome</keyword>
<dbReference type="Pfam" id="PF08867">
    <property type="entry name" value="FRG"/>
    <property type="match status" value="1"/>
</dbReference>
<feature type="domain" description="FRG" evidence="1">
    <location>
        <begin position="34"/>
        <end position="131"/>
    </location>
</feature>
<name>A0ABT2YUL4_9GAMM</name>
<organism evidence="2 3">
    <name type="scientific">Marinomonas sargassi</name>
    <dbReference type="NCBI Taxonomy" id="2984494"/>
    <lineage>
        <taxon>Bacteria</taxon>
        <taxon>Pseudomonadati</taxon>
        <taxon>Pseudomonadota</taxon>
        <taxon>Gammaproteobacteria</taxon>
        <taxon>Oceanospirillales</taxon>
        <taxon>Oceanospirillaceae</taxon>
        <taxon>Marinomonas</taxon>
    </lineage>
</organism>
<evidence type="ECO:0000259" key="1">
    <source>
        <dbReference type="SMART" id="SM00901"/>
    </source>
</evidence>